<evidence type="ECO:0000313" key="1">
    <source>
        <dbReference type="EMBL" id="KAG9460419.1"/>
    </source>
</evidence>
<proteinExistence type="predicted"/>
<dbReference type="EMBL" id="WNTK01071475">
    <property type="protein sequence ID" value="KAG9460419.1"/>
    <property type="molecule type" value="Genomic_DNA"/>
</dbReference>
<reference evidence="1" key="1">
    <citation type="thesis" date="2020" institute="ProQuest LLC" country="789 East Eisenhower Parkway, Ann Arbor, MI, USA">
        <title>Comparative Genomics and Chromosome Evolution.</title>
        <authorList>
            <person name="Mudd A.B."/>
        </authorList>
    </citation>
    <scope>NUCLEOTIDE SEQUENCE</scope>
    <source>
        <strain evidence="1">HN-11 Male</strain>
        <tissue evidence="1">Kidney and liver</tissue>
    </source>
</reference>
<evidence type="ECO:0000313" key="2">
    <source>
        <dbReference type="Proteomes" id="UP000770717"/>
    </source>
</evidence>
<name>A0A8J6E551_ELECQ</name>
<accession>A0A8J6E551</accession>
<protein>
    <submittedName>
        <fullName evidence="1">Uncharacterized protein</fullName>
    </submittedName>
</protein>
<organism evidence="1 2">
    <name type="scientific">Eleutherodactylus coqui</name>
    <name type="common">Puerto Rican coqui</name>
    <dbReference type="NCBI Taxonomy" id="57060"/>
    <lineage>
        <taxon>Eukaryota</taxon>
        <taxon>Metazoa</taxon>
        <taxon>Chordata</taxon>
        <taxon>Craniata</taxon>
        <taxon>Vertebrata</taxon>
        <taxon>Euteleostomi</taxon>
        <taxon>Amphibia</taxon>
        <taxon>Batrachia</taxon>
        <taxon>Anura</taxon>
        <taxon>Neobatrachia</taxon>
        <taxon>Hyloidea</taxon>
        <taxon>Eleutherodactylidae</taxon>
        <taxon>Eleutherodactylinae</taxon>
        <taxon>Eleutherodactylus</taxon>
        <taxon>Eleutherodactylus</taxon>
    </lineage>
</organism>
<gene>
    <name evidence="1" type="ORF">GDO78_021925</name>
</gene>
<keyword evidence="2" id="KW-1185">Reference proteome</keyword>
<sequence length="80" mass="8856">MSPQITGSPESKWQDKGLPFTGDFWILGSRDPGPVVLAVGIVRYRLQVKNKLRPTLLAPSNCRGSFKGDQMLMSPRSKLV</sequence>
<dbReference type="AlphaFoldDB" id="A0A8J6E551"/>
<comment type="caution">
    <text evidence="1">The sequence shown here is derived from an EMBL/GenBank/DDBJ whole genome shotgun (WGS) entry which is preliminary data.</text>
</comment>
<dbReference type="Proteomes" id="UP000770717">
    <property type="component" value="Unassembled WGS sequence"/>
</dbReference>